<reference evidence="4" key="1">
    <citation type="journal article" date="2019" name="Int. J. Syst. Evol. Microbiol.">
        <title>The Global Catalogue of Microorganisms (GCM) 10K type strain sequencing project: providing services to taxonomists for standard genome sequencing and annotation.</title>
        <authorList>
            <consortium name="The Broad Institute Genomics Platform"/>
            <consortium name="The Broad Institute Genome Sequencing Center for Infectious Disease"/>
            <person name="Wu L."/>
            <person name="Ma J."/>
        </authorList>
    </citation>
    <scope>NUCLEOTIDE SEQUENCE [LARGE SCALE GENOMIC DNA]</scope>
    <source>
        <strain evidence="4">JCM 18715</strain>
    </source>
</reference>
<feature type="signal peptide" evidence="1">
    <location>
        <begin position="1"/>
        <end position="25"/>
    </location>
</feature>
<feature type="chain" id="PRO_5045039098" description="PpiC domain-containing protein" evidence="1">
    <location>
        <begin position="26"/>
        <end position="304"/>
    </location>
</feature>
<comment type="caution">
    <text evidence="3">The sequence shown here is derived from an EMBL/GenBank/DDBJ whole genome shotgun (WGS) entry which is preliminary data.</text>
</comment>
<dbReference type="Proteomes" id="UP001500547">
    <property type="component" value="Unassembled WGS sequence"/>
</dbReference>
<accession>A0ABP9QZX5</accession>
<evidence type="ECO:0000256" key="1">
    <source>
        <dbReference type="SAM" id="SignalP"/>
    </source>
</evidence>
<organism evidence="3 4">
    <name type="scientific">Viridibacterium curvum</name>
    <dbReference type="NCBI Taxonomy" id="1101404"/>
    <lineage>
        <taxon>Bacteria</taxon>
        <taxon>Pseudomonadati</taxon>
        <taxon>Pseudomonadota</taxon>
        <taxon>Betaproteobacteria</taxon>
        <taxon>Rhodocyclales</taxon>
        <taxon>Rhodocyclaceae</taxon>
        <taxon>Viridibacterium</taxon>
    </lineage>
</organism>
<keyword evidence="1" id="KW-0732">Signal</keyword>
<sequence>MKTVLRAAFVAPVTALLLMSLGACSKGEKAAATQVAARVNGSEISVHQINFILQRSNVKPEQAKSASEQILTRLVDQDLTVQKAVDRKLDRNPEVVQQIEAAKREILSRAYLESVASAAVKPTDKEIADYFAAHPELFSARRIYTYRVLGIQAPADKVAVIQDMHAKGRSLEDIAQWAKGENLRMVGDGGTKTAEQMPMQSLPRLSQMKDGQVIIATGPAGAELVHLIQSRTEPVTLEQSKPIIERFLTTSRRSELVQKEMKLLRSAAKIEFKGDFAHMADSLQSAPVALPDASAPADASVGTK</sequence>
<protein>
    <recommendedName>
        <fullName evidence="2">PpiC domain-containing protein</fullName>
    </recommendedName>
</protein>
<feature type="domain" description="PpiC" evidence="2">
    <location>
        <begin position="122"/>
        <end position="241"/>
    </location>
</feature>
<dbReference type="InterPro" id="IPR027304">
    <property type="entry name" value="Trigger_fact/SurA_dom_sf"/>
</dbReference>
<dbReference type="InterPro" id="IPR000297">
    <property type="entry name" value="PPIase_PpiC"/>
</dbReference>
<dbReference type="EMBL" id="BAABLD010000015">
    <property type="protein sequence ID" value="GAA5169824.1"/>
    <property type="molecule type" value="Genomic_DNA"/>
</dbReference>
<evidence type="ECO:0000313" key="4">
    <source>
        <dbReference type="Proteomes" id="UP001500547"/>
    </source>
</evidence>
<evidence type="ECO:0000259" key="2">
    <source>
        <dbReference type="Pfam" id="PF13145"/>
    </source>
</evidence>
<gene>
    <name evidence="3" type="ORF">GCM10025770_31870</name>
</gene>
<proteinExistence type="predicted"/>
<evidence type="ECO:0000313" key="3">
    <source>
        <dbReference type="EMBL" id="GAA5169824.1"/>
    </source>
</evidence>
<dbReference type="InterPro" id="IPR014274">
    <property type="entry name" value="PPIase_EpsD"/>
</dbReference>
<dbReference type="PROSITE" id="PS51257">
    <property type="entry name" value="PROKAR_LIPOPROTEIN"/>
    <property type="match status" value="1"/>
</dbReference>
<name>A0ABP9QZX5_9RHOO</name>
<dbReference type="SUPFAM" id="SSF109998">
    <property type="entry name" value="Triger factor/SurA peptide-binding domain-like"/>
    <property type="match status" value="1"/>
</dbReference>
<keyword evidence="4" id="KW-1185">Reference proteome</keyword>
<dbReference type="Pfam" id="PF13145">
    <property type="entry name" value="Rotamase_2"/>
    <property type="match status" value="1"/>
</dbReference>
<dbReference type="NCBIfam" id="TIGR02925">
    <property type="entry name" value="cis_trans_EpsD"/>
    <property type="match status" value="1"/>
</dbReference>
<dbReference type="Gene3D" id="1.10.8.1040">
    <property type="match status" value="1"/>
</dbReference>
<dbReference type="RefSeq" id="WP_345534100.1">
    <property type="nucleotide sequence ID" value="NZ_BAABLD010000015.1"/>
</dbReference>